<dbReference type="PANTHER" id="PTHR10188:SF6">
    <property type="entry name" value="N(4)-(BETA-N-ACETYLGLUCOSAMINYL)-L-ASPARAGINASE"/>
    <property type="match status" value="1"/>
</dbReference>
<dbReference type="InterPro" id="IPR029055">
    <property type="entry name" value="Ntn_hydrolases_N"/>
</dbReference>
<comment type="caution">
    <text evidence="7">The sequence shown here is derived from an EMBL/GenBank/DDBJ whole genome shotgun (WGS) entry which is preliminary data.</text>
</comment>
<dbReference type="PANTHER" id="PTHR10188">
    <property type="entry name" value="L-ASPARAGINASE"/>
    <property type="match status" value="1"/>
</dbReference>
<evidence type="ECO:0000313" key="7">
    <source>
        <dbReference type="EMBL" id="KPL90363.1"/>
    </source>
</evidence>
<keyword evidence="2" id="KW-0378">Hydrolase</keyword>
<keyword evidence="1" id="KW-0645">Protease</keyword>
<proteinExistence type="predicted"/>
<name>A0A0P6YAQ1_9CHLR</name>
<dbReference type="OrthoDB" id="9780217at2"/>
<feature type="site" description="Cleavage; by autolysis" evidence="6">
    <location>
        <begin position="167"/>
        <end position="168"/>
    </location>
</feature>
<reference evidence="7 8" key="1">
    <citation type="submission" date="2015-07" db="EMBL/GenBank/DDBJ databases">
        <title>Whole genome sequence of Herpetosiphon geysericola DSM 7119.</title>
        <authorList>
            <person name="Hemp J."/>
            <person name="Ward L.M."/>
            <person name="Pace L.A."/>
            <person name="Fischer W.W."/>
        </authorList>
    </citation>
    <scope>NUCLEOTIDE SEQUENCE [LARGE SCALE GENOMIC DNA]</scope>
    <source>
        <strain evidence="7 8">DSM 7119</strain>
    </source>
</reference>
<dbReference type="GO" id="GO:0008233">
    <property type="term" value="F:peptidase activity"/>
    <property type="evidence" value="ECO:0007669"/>
    <property type="project" value="UniProtKB-KW"/>
</dbReference>
<evidence type="ECO:0000256" key="3">
    <source>
        <dbReference type="ARBA" id="ARBA00022813"/>
    </source>
</evidence>
<feature type="active site" description="Nucleophile" evidence="4">
    <location>
        <position position="168"/>
    </location>
</feature>
<dbReference type="STRING" id="70996.SE18_07065"/>
<dbReference type="EMBL" id="LGKP01000012">
    <property type="protein sequence ID" value="KPL90363.1"/>
    <property type="molecule type" value="Genomic_DNA"/>
</dbReference>
<evidence type="ECO:0000256" key="2">
    <source>
        <dbReference type="ARBA" id="ARBA00022801"/>
    </source>
</evidence>
<evidence type="ECO:0000256" key="1">
    <source>
        <dbReference type="ARBA" id="ARBA00022670"/>
    </source>
</evidence>
<dbReference type="Gene3D" id="3.60.20.30">
    <property type="entry name" value="(Glycosyl)asparaginase"/>
    <property type="match status" value="1"/>
</dbReference>
<organism evidence="7 8">
    <name type="scientific">Herpetosiphon geysericola</name>
    <dbReference type="NCBI Taxonomy" id="70996"/>
    <lineage>
        <taxon>Bacteria</taxon>
        <taxon>Bacillati</taxon>
        <taxon>Chloroflexota</taxon>
        <taxon>Chloroflexia</taxon>
        <taxon>Herpetosiphonales</taxon>
        <taxon>Herpetosiphonaceae</taxon>
        <taxon>Herpetosiphon</taxon>
    </lineage>
</organism>
<dbReference type="Pfam" id="PF01112">
    <property type="entry name" value="Asparaginase_2"/>
    <property type="match status" value="1"/>
</dbReference>
<keyword evidence="3" id="KW-0068">Autocatalytic cleavage</keyword>
<accession>A0A0P6YAQ1</accession>
<evidence type="ECO:0000256" key="5">
    <source>
        <dbReference type="PIRSR" id="PIRSR600246-2"/>
    </source>
</evidence>
<dbReference type="InterPro" id="IPR000246">
    <property type="entry name" value="Peptidase_T2"/>
</dbReference>
<feature type="binding site" evidence="5">
    <location>
        <begin position="219"/>
        <end position="222"/>
    </location>
    <ligand>
        <name>substrate</name>
    </ligand>
</feature>
<evidence type="ECO:0000313" key="8">
    <source>
        <dbReference type="Proteomes" id="UP000050277"/>
    </source>
</evidence>
<dbReference type="FunFam" id="3.60.20.30:FF:000001">
    <property type="entry name" value="Isoaspartyl peptidase/L-asparaginase"/>
    <property type="match status" value="1"/>
</dbReference>
<evidence type="ECO:0000256" key="4">
    <source>
        <dbReference type="PIRSR" id="PIRSR600246-1"/>
    </source>
</evidence>
<dbReference type="RefSeq" id="WP_054533728.1">
    <property type="nucleotide sequence ID" value="NZ_LGKP01000012.1"/>
</dbReference>
<keyword evidence="8" id="KW-1185">Reference proteome</keyword>
<evidence type="ECO:0008006" key="9">
    <source>
        <dbReference type="Google" id="ProtNLM"/>
    </source>
</evidence>
<dbReference type="GO" id="GO:0016811">
    <property type="term" value="F:hydrolase activity, acting on carbon-nitrogen (but not peptide) bonds, in linear amides"/>
    <property type="evidence" value="ECO:0007669"/>
    <property type="project" value="UniProtKB-ARBA"/>
</dbReference>
<feature type="binding site" evidence="5">
    <location>
        <begin position="196"/>
        <end position="199"/>
    </location>
    <ligand>
        <name>substrate</name>
    </ligand>
</feature>
<dbReference type="PATRIC" id="fig|70996.4.peg.4770"/>
<sequence length="300" mass="30352">MPLAIAVHGGAGDIPESLRPDHAAGIQAALRAGKAVLQAGGTALEAAIAAVIVLEDLPAFNAGYGSVLNREGFVQMDAGLMDGTSLDVGAVGAIEGIKNPILAAQAVLKTPHILFAKADAEAVARAAGVEFVDNASLITPRRHAQWASGDRDFKVDSGSTDAETIADTVGAVALDGLGNIAAATSTGGMSGKPLGRIGDSPIPGGGFYADSHAGGCSTTGWGETIARVLLARRAIENLERGMDVQAAAEAAVAVLGQRIEGGEGGLILIASNGQIGAAFNSQRMTHAYWNNIDDQEQIIA</sequence>
<dbReference type="Proteomes" id="UP000050277">
    <property type="component" value="Unassembled WGS sequence"/>
</dbReference>
<dbReference type="GO" id="GO:0005737">
    <property type="term" value="C:cytoplasm"/>
    <property type="evidence" value="ECO:0007669"/>
    <property type="project" value="TreeGrafter"/>
</dbReference>
<dbReference type="AlphaFoldDB" id="A0A0P6YAQ1"/>
<gene>
    <name evidence="7" type="ORF">SE18_07065</name>
</gene>
<dbReference type="GO" id="GO:0006508">
    <property type="term" value="P:proteolysis"/>
    <property type="evidence" value="ECO:0007669"/>
    <property type="project" value="UniProtKB-KW"/>
</dbReference>
<evidence type="ECO:0000256" key="6">
    <source>
        <dbReference type="PIRSR" id="PIRSR600246-3"/>
    </source>
</evidence>
<protein>
    <recommendedName>
        <fullName evidence="9">Asparaginase</fullName>
    </recommendedName>
</protein>
<dbReference type="SUPFAM" id="SSF56235">
    <property type="entry name" value="N-terminal nucleophile aminohydrolases (Ntn hydrolases)"/>
    <property type="match status" value="1"/>
</dbReference>